<evidence type="ECO:0000259" key="9">
    <source>
        <dbReference type="Pfam" id="PF00218"/>
    </source>
</evidence>
<evidence type="ECO:0000256" key="1">
    <source>
        <dbReference type="ARBA" id="ARBA00001633"/>
    </source>
</evidence>
<dbReference type="SUPFAM" id="SSF51366">
    <property type="entry name" value="Ribulose-phoshate binding barrel"/>
    <property type="match status" value="1"/>
</dbReference>
<dbReference type="PANTHER" id="PTHR22854">
    <property type="entry name" value="TRYPTOPHAN BIOSYNTHESIS PROTEIN"/>
    <property type="match status" value="1"/>
</dbReference>
<comment type="catalytic activity">
    <reaction evidence="1 8">
        <text>1-(2-carboxyphenylamino)-1-deoxy-D-ribulose 5-phosphate + H(+) = (1S,2R)-1-C-(indol-3-yl)glycerol 3-phosphate + CO2 + H2O</text>
        <dbReference type="Rhea" id="RHEA:23476"/>
        <dbReference type="ChEBI" id="CHEBI:15377"/>
        <dbReference type="ChEBI" id="CHEBI:15378"/>
        <dbReference type="ChEBI" id="CHEBI:16526"/>
        <dbReference type="ChEBI" id="CHEBI:58613"/>
        <dbReference type="ChEBI" id="CHEBI:58866"/>
        <dbReference type="EC" id="4.1.1.48"/>
    </reaction>
</comment>
<evidence type="ECO:0000256" key="5">
    <source>
        <dbReference type="ARBA" id="ARBA00022822"/>
    </source>
</evidence>
<feature type="domain" description="Indole-3-glycerol phosphate synthase" evidence="9">
    <location>
        <begin position="26"/>
        <end position="280"/>
    </location>
</feature>
<dbReference type="EC" id="4.1.1.48" evidence="8"/>
<comment type="similarity">
    <text evidence="8">Belongs to the TrpC family.</text>
</comment>
<dbReference type="InterPro" id="IPR001468">
    <property type="entry name" value="Indole-3-GlycerolPSynthase_CS"/>
</dbReference>
<dbReference type="EMBL" id="JBHLUN010000015">
    <property type="protein sequence ID" value="MFC0410395.1"/>
    <property type="molecule type" value="Genomic_DNA"/>
</dbReference>
<dbReference type="Pfam" id="PF00218">
    <property type="entry name" value="IGPS"/>
    <property type="match status" value="1"/>
</dbReference>
<comment type="pathway">
    <text evidence="2 8">Amino-acid biosynthesis; L-tryptophan biosynthesis; L-tryptophan from chorismate: step 4/5.</text>
</comment>
<dbReference type="NCBIfam" id="NF001370">
    <property type="entry name" value="PRK00278.1-2"/>
    <property type="match status" value="1"/>
</dbReference>
<accession>A0ABV6JYI5</accession>
<evidence type="ECO:0000256" key="7">
    <source>
        <dbReference type="ARBA" id="ARBA00023239"/>
    </source>
</evidence>
<keyword evidence="5 8" id="KW-0822">Tryptophan biosynthesis</keyword>
<keyword evidence="6 8" id="KW-0057">Aromatic amino acid biosynthesis</keyword>
<sequence>MDQLPPLSAPSLRPGAQTAGEMPDVLARIMAEKAVEVEERRRAVPLAELEKRAVHAPAPRSFTGALCNAVGEGRVGLIAEIKRSSPSGGLIRPDFQPAALANSYCNAGAACLSVLTDGPHFGGKLEDLAEARGACHLPALRKDFLLDPYQVFEARVAGADCVLLIMAALSDAQAQELEDTARSLDMSVLAEVHDEAELQRALGLETRLIGINNRNLRTLKTDIGMTEKLAPLVPADRIPVAESGIRTPEDVRRMSAAGARCLLVGEHLLRQPDVESAARGLIEAL</sequence>
<keyword evidence="7 8" id="KW-0456">Lyase</keyword>
<proteinExistence type="inferred from homology"/>
<dbReference type="GO" id="GO:0004425">
    <property type="term" value="F:indole-3-glycerol-phosphate synthase activity"/>
    <property type="evidence" value="ECO:0007669"/>
    <property type="project" value="UniProtKB-EC"/>
</dbReference>
<reference evidence="10 11" key="1">
    <citation type="submission" date="2024-09" db="EMBL/GenBank/DDBJ databases">
        <authorList>
            <person name="Sun Q."/>
            <person name="Mori K."/>
        </authorList>
    </citation>
    <scope>NUCLEOTIDE SEQUENCE [LARGE SCALE GENOMIC DNA]</scope>
    <source>
        <strain evidence="10 11">TBRC 5777</strain>
    </source>
</reference>
<keyword evidence="3 8" id="KW-0028">Amino-acid biosynthesis</keyword>
<keyword evidence="11" id="KW-1185">Reference proteome</keyword>
<dbReference type="PROSITE" id="PS00614">
    <property type="entry name" value="IGPS"/>
    <property type="match status" value="1"/>
</dbReference>
<dbReference type="RefSeq" id="WP_377046147.1">
    <property type="nucleotide sequence ID" value="NZ_JBHLUN010000015.1"/>
</dbReference>
<evidence type="ECO:0000256" key="3">
    <source>
        <dbReference type="ARBA" id="ARBA00022605"/>
    </source>
</evidence>
<gene>
    <name evidence="8 10" type="primary">trpC</name>
    <name evidence="10" type="ORF">ACFFGY_19250</name>
</gene>
<evidence type="ECO:0000313" key="10">
    <source>
        <dbReference type="EMBL" id="MFC0410395.1"/>
    </source>
</evidence>
<dbReference type="InterPro" id="IPR045186">
    <property type="entry name" value="Indole-3-glycerol_P_synth"/>
</dbReference>
<dbReference type="NCBIfam" id="NF001373">
    <property type="entry name" value="PRK00278.1-6"/>
    <property type="match status" value="1"/>
</dbReference>
<keyword evidence="4 8" id="KW-0210">Decarboxylase</keyword>
<dbReference type="CDD" id="cd00331">
    <property type="entry name" value="IGPS"/>
    <property type="match status" value="1"/>
</dbReference>
<name>A0ABV6JYI5_9PROT</name>
<evidence type="ECO:0000256" key="6">
    <source>
        <dbReference type="ARBA" id="ARBA00023141"/>
    </source>
</evidence>
<dbReference type="InterPro" id="IPR013798">
    <property type="entry name" value="Indole-3-glycerol_P_synth_dom"/>
</dbReference>
<comment type="caution">
    <text evidence="10">The sequence shown here is derived from an EMBL/GenBank/DDBJ whole genome shotgun (WGS) entry which is preliminary data.</text>
</comment>
<dbReference type="NCBIfam" id="NF001377">
    <property type="entry name" value="PRK00278.2-4"/>
    <property type="match status" value="1"/>
</dbReference>
<evidence type="ECO:0000313" key="11">
    <source>
        <dbReference type="Proteomes" id="UP001589865"/>
    </source>
</evidence>
<organism evidence="10 11">
    <name type="scientific">Roseomonas elaeocarpi</name>
    <dbReference type="NCBI Taxonomy" id="907779"/>
    <lineage>
        <taxon>Bacteria</taxon>
        <taxon>Pseudomonadati</taxon>
        <taxon>Pseudomonadota</taxon>
        <taxon>Alphaproteobacteria</taxon>
        <taxon>Acetobacterales</taxon>
        <taxon>Roseomonadaceae</taxon>
        <taxon>Roseomonas</taxon>
    </lineage>
</organism>
<dbReference type="PANTHER" id="PTHR22854:SF2">
    <property type="entry name" value="INDOLE-3-GLYCEROL-PHOSPHATE SYNTHASE"/>
    <property type="match status" value="1"/>
</dbReference>
<protein>
    <recommendedName>
        <fullName evidence="8">Indole-3-glycerol phosphate synthase</fullName>
        <shortName evidence="8">IGPS</shortName>
        <ecNumber evidence="8">4.1.1.48</ecNumber>
    </recommendedName>
</protein>
<dbReference type="Proteomes" id="UP001589865">
    <property type="component" value="Unassembled WGS sequence"/>
</dbReference>
<dbReference type="HAMAP" id="MF_00134_B">
    <property type="entry name" value="IGPS_B"/>
    <property type="match status" value="1"/>
</dbReference>
<dbReference type="Gene3D" id="3.20.20.70">
    <property type="entry name" value="Aldolase class I"/>
    <property type="match status" value="1"/>
</dbReference>
<evidence type="ECO:0000256" key="4">
    <source>
        <dbReference type="ARBA" id="ARBA00022793"/>
    </source>
</evidence>
<dbReference type="InterPro" id="IPR011060">
    <property type="entry name" value="RibuloseP-bd_barrel"/>
</dbReference>
<dbReference type="InterPro" id="IPR013785">
    <property type="entry name" value="Aldolase_TIM"/>
</dbReference>
<evidence type="ECO:0000256" key="2">
    <source>
        <dbReference type="ARBA" id="ARBA00004696"/>
    </source>
</evidence>
<evidence type="ECO:0000256" key="8">
    <source>
        <dbReference type="HAMAP-Rule" id="MF_00134"/>
    </source>
</evidence>